<sequence length="76" mass="8623">MSSSASDLANEYERGEIDEVPKATKGKRSKAEQVEHKHAHPEGDTRRIVENAVNGEEKRKEKERERTTSQSSKSEK</sequence>
<dbReference type="OMA" id="KHAHPEG"/>
<dbReference type="WBParaSite" id="MhA1_Contig130.frz3.gene51">
    <property type="protein sequence ID" value="MhA1_Contig130.frz3.gene51"/>
    <property type="gene ID" value="MhA1_Contig130.frz3.gene51"/>
</dbReference>
<evidence type="ECO:0000313" key="2">
    <source>
        <dbReference type="Proteomes" id="UP000095281"/>
    </source>
</evidence>
<dbReference type="Pfam" id="PF10195">
    <property type="entry name" value="Phospho_p8"/>
    <property type="match status" value="1"/>
</dbReference>
<evidence type="ECO:0000313" key="3">
    <source>
        <dbReference type="WBParaSite" id="MhA1_Contig130.frz3.gene51"/>
    </source>
</evidence>
<name>A0A1I8B2Q4_MELHA</name>
<protein>
    <submittedName>
        <fullName evidence="3">Uncharacterized protein</fullName>
    </submittedName>
</protein>
<organism evidence="2 3">
    <name type="scientific">Meloidogyne hapla</name>
    <name type="common">Root-knot nematode worm</name>
    <dbReference type="NCBI Taxonomy" id="6305"/>
    <lineage>
        <taxon>Eukaryota</taxon>
        <taxon>Metazoa</taxon>
        <taxon>Ecdysozoa</taxon>
        <taxon>Nematoda</taxon>
        <taxon>Chromadorea</taxon>
        <taxon>Rhabditida</taxon>
        <taxon>Tylenchina</taxon>
        <taxon>Tylenchomorpha</taxon>
        <taxon>Tylenchoidea</taxon>
        <taxon>Meloidogynidae</taxon>
        <taxon>Meloidogyninae</taxon>
        <taxon>Meloidogyne</taxon>
    </lineage>
</organism>
<feature type="region of interest" description="Disordered" evidence="1">
    <location>
        <begin position="1"/>
        <end position="76"/>
    </location>
</feature>
<reference evidence="3" key="1">
    <citation type="submission" date="2016-11" db="UniProtKB">
        <authorList>
            <consortium name="WormBaseParasite"/>
        </authorList>
    </citation>
    <scope>IDENTIFICATION</scope>
</reference>
<accession>A0A1I8B2Q4</accession>
<dbReference type="InterPro" id="IPR018792">
    <property type="entry name" value="NUPR1-like"/>
</dbReference>
<feature type="compositionally biased region" description="Basic and acidic residues" evidence="1">
    <location>
        <begin position="11"/>
        <end position="22"/>
    </location>
</feature>
<proteinExistence type="predicted"/>
<feature type="compositionally biased region" description="Basic and acidic residues" evidence="1">
    <location>
        <begin position="29"/>
        <end position="76"/>
    </location>
</feature>
<dbReference type="AlphaFoldDB" id="A0A1I8B2Q4"/>
<keyword evidence="2" id="KW-1185">Reference proteome</keyword>
<evidence type="ECO:0000256" key="1">
    <source>
        <dbReference type="SAM" id="MobiDB-lite"/>
    </source>
</evidence>
<dbReference type="Proteomes" id="UP000095281">
    <property type="component" value="Unplaced"/>
</dbReference>